<accession>A0A5J4ZWI7</accession>
<dbReference type="OrthoDB" id="2006528at2759"/>
<dbReference type="EMBL" id="CM018048">
    <property type="protein sequence ID" value="KAA8522469.1"/>
    <property type="molecule type" value="Genomic_DNA"/>
</dbReference>
<evidence type="ECO:0000313" key="1">
    <source>
        <dbReference type="EMBL" id="KAA8522469.1"/>
    </source>
</evidence>
<evidence type="ECO:0000313" key="2">
    <source>
        <dbReference type="Proteomes" id="UP000325577"/>
    </source>
</evidence>
<reference evidence="1 2" key="1">
    <citation type="submission" date="2019-09" db="EMBL/GenBank/DDBJ databases">
        <title>A chromosome-level genome assembly of the Chinese tupelo Nyssa sinensis.</title>
        <authorList>
            <person name="Yang X."/>
            <person name="Kang M."/>
            <person name="Yang Y."/>
            <person name="Xiong H."/>
            <person name="Wang M."/>
            <person name="Zhang Z."/>
            <person name="Wang Z."/>
            <person name="Wu H."/>
            <person name="Ma T."/>
            <person name="Liu J."/>
            <person name="Xi Z."/>
        </authorList>
    </citation>
    <scope>NUCLEOTIDE SEQUENCE [LARGE SCALE GENOMIC DNA]</scope>
    <source>
        <strain evidence="1">J267</strain>
        <tissue evidence="1">Leaf</tissue>
    </source>
</reference>
<name>A0A5J4ZWI7_9ASTE</name>
<keyword evidence="2" id="KW-1185">Reference proteome</keyword>
<dbReference type="AlphaFoldDB" id="A0A5J4ZWI7"/>
<protein>
    <submittedName>
        <fullName evidence="1">Uncharacterized protein</fullName>
    </submittedName>
</protein>
<sequence>MVGARDANLKGAARVHKAALIFARHMEEGRDAIGATLGQNLAEVMVLVTRLLGGRLDSVHLTVPWCRTTGFMGVTLWELWSRIQNLACLKSSKRLSLLTLMNVDIMKMDSSFVTSAGYPGFEWEHFGLQQAHLPVGVGGPSSVPVLVPEGRVHGGSLMSMLAGTSGLGLSSGKSMITGPSKPGKLHSMPHNWIGLLFRLERILEAVGNMIKLALGYVYTVLTRSLE</sequence>
<gene>
    <name evidence="1" type="ORF">F0562_013170</name>
</gene>
<organism evidence="1 2">
    <name type="scientific">Nyssa sinensis</name>
    <dbReference type="NCBI Taxonomy" id="561372"/>
    <lineage>
        <taxon>Eukaryota</taxon>
        <taxon>Viridiplantae</taxon>
        <taxon>Streptophyta</taxon>
        <taxon>Embryophyta</taxon>
        <taxon>Tracheophyta</taxon>
        <taxon>Spermatophyta</taxon>
        <taxon>Magnoliopsida</taxon>
        <taxon>eudicotyledons</taxon>
        <taxon>Gunneridae</taxon>
        <taxon>Pentapetalae</taxon>
        <taxon>asterids</taxon>
        <taxon>Cornales</taxon>
        <taxon>Nyssaceae</taxon>
        <taxon>Nyssa</taxon>
    </lineage>
</organism>
<proteinExistence type="predicted"/>
<dbReference type="Proteomes" id="UP000325577">
    <property type="component" value="Linkage Group LG5"/>
</dbReference>